<comment type="caution">
    <text evidence="2">The sequence shown here is derived from an EMBL/GenBank/DDBJ whole genome shotgun (WGS) entry which is preliminary data.</text>
</comment>
<name>A0ABQ6BQG7_9NEIS</name>
<dbReference type="PROSITE" id="PS50830">
    <property type="entry name" value="TNASE_3"/>
    <property type="match status" value="1"/>
</dbReference>
<dbReference type="InterPro" id="IPR002071">
    <property type="entry name" value="Thermonucl_AS"/>
</dbReference>
<evidence type="ECO:0000259" key="1">
    <source>
        <dbReference type="PROSITE" id="PS50830"/>
    </source>
</evidence>
<dbReference type="InterPro" id="IPR035437">
    <property type="entry name" value="SNase_OB-fold_sf"/>
</dbReference>
<organism evidence="2 3">
    <name type="scientific">Chitiniphilus shinanonensis</name>
    <dbReference type="NCBI Taxonomy" id="553088"/>
    <lineage>
        <taxon>Bacteria</taxon>
        <taxon>Pseudomonadati</taxon>
        <taxon>Pseudomonadota</taxon>
        <taxon>Betaproteobacteria</taxon>
        <taxon>Neisseriales</taxon>
        <taxon>Chitinibacteraceae</taxon>
        <taxon>Chitiniphilus</taxon>
    </lineage>
</organism>
<dbReference type="Pfam" id="PF00565">
    <property type="entry name" value="SNase"/>
    <property type="match status" value="1"/>
</dbReference>
<dbReference type="Proteomes" id="UP001156836">
    <property type="component" value="Unassembled WGS sequence"/>
</dbReference>
<feature type="domain" description="TNase-like" evidence="1">
    <location>
        <begin position="26"/>
        <end position="153"/>
    </location>
</feature>
<proteinExistence type="predicted"/>
<dbReference type="PANTHER" id="PTHR12302">
    <property type="entry name" value="EBNA2 BINDING PROTEIN P100"/>
    <property type="match status" value="1"/>
</dbReference>
<dbReference type="SUPFAM" id="SSF50199">
    <property type="entry name" value="Staphylococcal nuclease"/>
    <property type="match status" value="1"/>
</dbReference>
<keyword evidence="3" id="KW-1185">Reference proteome</keyword>
<dbReference type="SMART" id="SM00318">
    <property type="entry name" value="SNc"/>
    <property type="match status" value="1"/>
</dbReference>
<protein>
    <recommendedName>
        <fullName evidence="1">TNase-like domain-containing protein</fullName>
    </recommendedName>
</protein>
<dbReference type="EMBL" id="BSOZ01000005">
    <property type="protein sequence ID" value="GLS03425.1"/>
    <property type="molecule type" value="Genomic_DNA"/>
</dbReference>
<reference evidence="3" key="1">
    <citation type="journal article" date="2019" name="Int. J. Syst. Evol. Microbiol.">
        <title>The Global Catalogue of Microorganisms (GCM) 10K type strain sequencing project: providing services to taxonomists for standard genome sequencing and annotation.</title>
        <authorList>
            <consortium name="The Broad Institute Genomics Platform"/>
            <consortium name="The Broad Institute Genome Sequencing Center for Infectious Disease"/>
            <person name="Wu L."/>
            <person name="Ma J."/>
        </authorList>
    </citation>
    <scope>NUCLEOTIDE SEQUENCE [LARGE SCALE GENOMIC DNA]</scope>
    <source>
        <strain evidence="3">NBRC 104970</strain>
    </source>
</reference>
<dbReference type="Gene3D" id="2.40.50.90">
    <property type="match status" value="1"/>
</dbReference>
<evidence type="ECO:0000313" key="3">
    <source>
        <dbReference type="Proteomes" id="UP001156836"/>
    </source>
</evidence>
<evidence type="ECO:0000313" key="2">
    <source>
        <dbReference type="EMBL" id="GLS03425.1"/>
    </source>
</evidence>
<dbReference type="InterPro" id="IPR016071">
    <property type="entry name" value="Staphylococal_nuclease_OB-fold"/>
</dbReference>
<dbReference type="PROSITE" id="PS01123">
    <property type="entry name" value="TNASE_1"/>
    <property type="match status" value="1"/>
</dbReference>
<gene>
    <name evidence="2" type="ORF">GCM10007860_05690</name>
</gene>
<dbReference type="PANTHER" id="PTHR12302:SF26">
    <property type="entry name" value="BLR1266 PROTEIN"/>
    <property type="match status" value="1"/>
</dbReference>
<sequence>MWALAALLLAGCLELELPRGAATGGETLSGRVVGVADGDTLTLLDDSLHEHKVRLAYVDAPEKAQAYGSAAKLRLSALVYGRAVRAEVIEVDRYQRAVARIWQDGQDINLMMLREGFAWHYRQYTRTQSDAEFAQYQDAETAARAEHMGLWQGQRPQAPWDYRHNRRNKG</sequence>
<accession>A0ABQ6BQG7</accession>
<dbReference type="PROSITE" id="PS01284">
    <property type="entry name" value="TNASE_2"/>
    <property type="match status" value="1"/>
</dbReference>